<dbReference type="EMBL" id="VSSQ01000336">
    <property type="protein sequence ID" value="MPL91692.1"/>
    <property type="molecule type" value="Genomic_DNA"/>
</dbReference>
<dbReference type="SUPFAM" id="SSF88659">
    <property type="entry name" value="Sigma3 and sigma4 domains of RNA polymerase sigma factors"/>
    <property type="match status" value="1"/>
</dbReference>
<proteinExistence type="predicted"/>
<comment type="caution">
    <text evidence="1">The sequence shown here is derived from an EMBL/GenBank/DDBJ whole genome shotgun (WGS) entry which is preliminary data.</text>
</comment>
<organism evidence="1">
    <name type="scientific">bioreactor metagenome</name>
    <dbReference type="NCBI Taxonomy" id="1076179"/>
    <lineage>
        <taxon>unclassified sequences</taxon>
        <taxon>metagenomes</taxon>
        <taxon>ecological metagenomes</taxon>
    </lineage>
</organism>
<dbReference type="InterPro" id="IPR013324">
    <property type="entry name" value="RNA_pol_sigma_r3/r4-like"/>
</dbReference>
<protein>
    <recommendedName>
        <fullName evidence="2">RNA polymerase sigma-70 region 4 domain-containing protein</fullName>
    </recommendedName>
</protein>
<evidence type="ECO:0000313" key="1">
    <source>
        <dbReference type="EMBL" id="MPL91692.1"/>
    </source>
</evidence>
<name>A0A644VM20_9ZZZZ</name>
<evidence type="ECO:0008006" key="2">
    <source>
        <dbReference type="Google" id="ProtNLM"/>
    </source>
</evidence>
<gene>
    <name evidence="1" type="ORF">SDC9_37768</name>
</gene>
<accession>A0A644VM20</accession>
<dbReference type="AlphaFoldDB" id="A0A644VM20"/>
<sequence length="140" mass="16870">MTEEMTDIKKMEELFKKYRMLKNEIEGINISIKHIGQRGMEYSGMPQATGISDKVQKNYNELEKLKREKFDKEIEIEQVDNMLKLLTEEEYKIIKLRYFDQLEIVKVASKTNMHINTYYNKRAIIFDKIIPYAKYFKLIK</sequence>
<reference evidence="1" key="1">
    <citation type="submission" date="2019-08" db="EMBL/GenBank/DDBJ databases">
        <authorList>
            <person name="Kucharzyk K."/>
            <person name="Murdoch R.W."/>
            <person name="Higgins S."/>
            <person name="Loffler F."/>
        </authorList>
    </citation>
    <scope>NUCLEOTIDE SEQUENCE</scope>
</reference>